<dbReference type="AlphaFoldDB" id="X1NNR8"/>
<name>X1NNR8_9ZZZZ</name>
<sequence length="41" mass="4949">NYNFLLINPWIYDFTAYDFWSKPLGLLYIASILREQGYEIS</sequence>
<dbReference type="EMBL" id="BARV01014454">
    <property type="protein sequence ID" value="GAI31851.1"/>
    <property type="molecule type" value="Genomic_DNA"/>
</dbReference>
<proteinExistence type="predicted"/>
<organism evidence="1">
    <name type="scientific">marine sediment metagenome</name>
    <dbReference type="NCBI Taxonomy" id="412755"/>
    <lineage>
        <taxon>unclassified sequences</taxon>
        <taxon>metagenomes</taxon>
        <taxon>ecological metagenomes</taxon>
    </lineage>
</organism>
<accession>X1NNR8</accession>
<feature type="non-terminal residue" evidence="1">
    <location>
        <position position="1"/>
    </location>
</feature>
<reference evidence="1" key="1">
    <citation type="journal article" date="2014" name="Front. Microbiol.">
        <title>High frequency of phylogenetically diverse reductive dehalogenase-homologous genes in deep subseafloor sedimentary metagenomes.</title>
        <authorList>
            <person name="Kawai M."/>
            <person name="Futagami T."/>
            <person name="Toyoda A."/>
            <person name="Takaki Y."/>
            <person name="Nishi S."/>
            <person name="Hori S."/>
            <person name="Arai W."/>
            <person name="Tsubouchi T."/>
            <person name="Morono Y."/>
            <person name="Uchiyama I."/>
            <person name="Ito T."/>
            <person name="Fujiyama A."/>
            <person name="Inagaki F."/>
            <person name="Takami H."/>
        </authorList>
    </citation>
    <scope>NUCLEOTIDE SEQUENCE</scope>
    <source>
        <strain evidence="1">Expedition CK06-06</strain>
    </source>
</reference>
<evidence type="ECO:0000313" key="1">
    <source>
        <dbReference type="EMBL" id="GAI31851.1"/>
    </source>
</evidence>
<comment type="caution">
    <text evidence="1">The sequence shown here is derived from an EMBL/GenBank/DDBJ whole genome shotgun (WGS) entry which is preliminary data.</text>
</comment>
<feature type="non-terminal residue" evidence="1">
    <location>
        <position position="41"/>
    </location>
</feature>
<gene>
    <name evidence="1" type="ORF">S06H3_25216</name>
</gene>
<protein>
    <submittedName>
        <fullName evidence="1">Uncharacterized protein</fullName>
    </submittedName>
</protein>